<protein>
    <recommendedName>
        <fullName evidence="6">Mucin-15</fullName>
    </recommendedName>
</protein>
<dbReference type="Pfam" id="PF15672">
    <property type="entry name" value="Mucin15"/>
    <property type="match status" value="1"/>
</dbReference>
<dbReference type="Proteomes" id="UP001152622">
    <property type="component" value="Chromosome 22"/>
</dbReference>
<evidence type="ECO:0000256" key="1">
    <source>
        <dbReference type="SAM" id="MobiDB-lite"/>
    </source>
</evidence>
<evidence type="ECO:0008006" key="6">
    <source>
        <dbReference type="Google" id="ProtNLM"/>
    </source>
</evidence>
<feature type="region of interest" description="Disordered" evidence="1">
    <location>
        <begin position="144"/>
        <end position="217"/>
    </location>
</feature>
<dbReference type="InterPro" id="IPR031371">
    <property type="entry name" value="Mucin-15"/>
</dbReference>
<gene>
    <name evidence="4" type="ORF">SKAU_G00412650</name>
</gene>
<keyword evidence="3" id="KW-0732">Signal</keyword>
<evidence type="ECO:0000256" key="3">
    <source>
        <dbReference type="SAM" id="SignalP"/>
    </source>
</evidence>
<evidence type="ECO:0000313" key="5">
    <source>
        <dbReference type="Proteomes" id="UP001152622"/>
    </source>
</evidence>
<keyword evidence="5" id="KW-1185">Reference proteome</keyword>
<accession>A0A9Q1IBX2</accession>
<evidence type="ECO:0000256" key="2">
    <source>
        <dbReference type="SAM" id="Phobius"/>
    </source>
</evidence>
<keyword evidence="2" id="KW-1133">Transmembrane helix</keyword>
<name>A0A9Q1IBX2_SYNKA</name>
<feature type="compositionally biased region" description="Low complexity" evidence="1">
    <location>
        <begin position="166"/>
        <end position="191"/>
    </location>
</feature>
<feature type="compositionally biased region" description="Polar residues" evidence="1">
    <location>
        <begin position="192"/>
        <end position="205"/>
    </location>
</feature>
<proteinExistence type="predicted"/>
<feature type="transmembrane region" description="Helical" evidence="2">
    <location>
        <begin position="224"/>
        <end position="246"/>
    </location>
</feature>
<sequence>MDLPLGWTTLLVLMLQALNGVRLQDVLVTNMNIVGNNTSDVNANNTMHGNMIMPNVFPMLNSSNGLPASMSTAGNPITASPDIVLPTTNVSLKYVTAVSNSTGPSNTSLPNVTNATVSSALNTTTKSWDSNGTADAPNATVTVAPESHHNASSTTEHIPGPPQANSTSTTTTVTSPTSTVTSSTSTTTTTTGLNTTAKAGASGNNTDDRGFASTKKKATNNSKAWGAIIGTALAVGFLGFIIYILLKKRNRQEFMHRKLIEDMPSEPVLRLDNGEPLDLKFEGLAYYNPGLQGDHIQMTNFPQGHMR</sequence>
<reference evidence="4" key="1">
    <citation type="journal article" date="2023" name="Science">
        <title>Genome structures resolve the early diversification of teleost fishes.</title>
        <authorList>
            <person name="Parey E."/>
            <person name="Louis A."/>
            <person name="Montfort J."/>
            <person name="Bouchez O."/>
            <person name="Roques C."/>
            <person name="Iampietro C."/>
            <person name="Lluch J."/>
            <person name="Castinel A."/>
            <person name="Donnadieu C."/>
            <person name="Desvignes T."/>
            <person name="Floi Bucao C."/>
            <person name="Jouanno E."/>
            <person name="Wen M."/>
            <person name="Mejri S."/>
            <person name="Dirks R."/>
            <person name="Jansen H."/>
            <person name="Henkel C."/>
            <person name="Chen W.J."/>
            <person name="Zahm M."/>
            <person name="Cabau C."/>
            <person name="Klopp C."/>
            <person name="Thompson A.W."/>
            <person name="Robinson-Rechavi M."/>
            <person name="Braasch I."/>
            <person name="Lecointre G."/>
            <person name="Bobe J."/>
            <person name="Postlethwait J.H."/>
            <person name="Berthelot C."/>
            <person name="Roest Crollius H."/>
            <person name="Guiguen Y."/>
        </authorList>
    </citation>
    <scope>NUCLEOTIDE SEQUENCE</scope>
    <source>
        <strain evidence="4">WJC10195</strain>
    </source>
</reference>
<dbReference type="OrthoDB" id="9950822at2759"/>
<keyword evidence="2" id="KW-0812">Transmembrane</keyword>
<feature type="signal peptide" evidence="3">
    <location>
        <begin position="1"/>
        <end position="23"/>
    </location>
</feature>
<dbReference type="AlphaFoldDB" id="A0A9Q1IBX2"/>
<dbReference type="PANTHER" id="PTHR45427">
    <property type="entry name" value="MUCIN-15"/>
    <property type="match status" value="1"/>
</dbReference>
<feature type="chain" id="PRO_5040150935" description="Mucin-15" evidence="3">
    <location>
        <begin position="24"/>
        <end position="307"/>
    </location>
</feature>
<comment type="caution">
    <text evidence="4">The sequence shown here is derived from an EMBL/GenBank/DDBJ whole genome shotgun (WGS) entry which is preliminary data.</text>
</comment>
<keyword evidence="2" id="KW-0472">Membrane</keyword>
<dbReference type="EMBL" id="JAINUF010000022">
    <property type="protein sequence ID" value="KAJ8333946.1"/>
    <property type="molecule type" value="Genomic_DNA"/>
</dbReference>
<dbReference type="PANTHER" id="PTHR45427:SF1">
    <property type="entry name" value="MUCIN-15"/>
    <property type="match status" value="1"/>
</dbReference>
<evidence type="ECO:0000313" key="4">
    <source>
        <dbReference type="EMBL" id="KAJ8333946.1"/>
    </source>
</evidence>
<organism evidence="4 5">
    <name type="scientific">Synaphobranchus kaupii</name>
    <name type="common">Kaup's arrowtooth eel</name>
    <dbReference type="NCBI Taxonomy" id="118154"/>
    <lineage>
        <taxon>Eukaryota</taxon>
        <taxon>Metazoa</taxon>
        <taxon>Chordata</taxon>
        <taxon>Craniata</taxon>
        <taxon>Vertebrata</taxon>
        <taxon>Euteleostomi</taxon>
        <taxon>Actinopterygii</taxon>
        <taxon>Neopterygii</taxon>
        <taxon>Teleostei</taxon>
        <taxon>Anguilliformes</taxon>
        <taxon>Synaphobranchidae</taxon>
        <taxon>Synaphobranchus</taxon>
    </lineage>
</organism>